<proteinExistence type="predicted"/>
<comment type="subcellular location">
    <subcellularLocation>
        <location evidence="1">Membrane</location>
        <topology evidence="1">Multi-pass membrane protein</topology>
    </subcellularLocation>
</comment>
<feature type="transmembrane region" description="Helical" evidence="5">
    <location>
        <begin position="35"/>
        <end position="54"/>
    </location>
</feature>
<feature type="transmembrane region" description="Helical" evidence="5">
    <location>
        <begin position="97"/>
        <end position="117"/>
    </location>
</feature>
<dbReference type="PANTHER" id="PTHR31465:SF8">
    <property type="entry name" value="DOMAIN PROTEIN, PUTATIVE (AFU_ORTHOLOGUE AFUA_6G14140)-RELATED"/>
    <property type="match status" value="1"/>
</dbReference>
<dbReference type="GO" id="GO:0000324">
    <property type="term" value="C:fungal-type vacuole"/>
    <property type="evidence" value="ECO:0007669"/>
    <property type="project" value="TreeGrafter"/>
</dbReference>
<feature type="transmembrane region" description="Helical" evidence="5">
    <location>
        <begin position="61"/>
        <end position="85"/>
    </location>
</feature>
<evidence type="ECO:0000313" key="7">
    <source>
        <dbReference type="Proteomes" id="UP000309340"/>
    </source>
</evidence>
<name>A0A4U0Y0R5_9PEZI</name>
<evidence type="ECO:0008006" key="8">
    <source>
        <dbReference type="Google" id="ProtNLM"/>
    </source>
</evidence>
<dbReference type="STRING" id="329884.A0A4U0Y0R5"/>
<feature type="transmembrane region" description="Helical" evidence="5">
    <location>
        <begin position="178"/>
        <end position="200"/>
    </location>
</feature>
<dbReference type="GO" id="GO:0005886">
    <property type="term" value="C:plasma membrane"/>
    <property type="evidence" value="ECO:0007669"/>
    <property type="project" value="TreeGrafter"/>
</dbReference>
<sequence>MDAIAYLVARADENQGCTKETCPVDKSVYGYQPNLGSVIFFLALFTVSGAVYGWQGVKTRTWFFTGAMVIGSLSEVLGYVAKLLLWQDPFSDPGFKMSVVLLTFAPAFYAAGIYYTLKHICLTFGADFSRLRPALYTYIFISCDVFSIALQAVGGALASVATTNSLLNAGDNVMITGLATQVFTLVVFGILAADYGFAIYRNRQHLNPLTVKLRQSLRFKLFIVALWVAYFGILIRCTYRVAELAGGWANNPILRNQYLFITLDGMAVAIAALVLNIWHPGYCFPKEHQDLTTTGEKLRSGSGGDAEAQV</sequence>
<dbReference type="EMBL" id="NAJQ01000021">
    <property type="protein sequence ID" value="TKA82927.1"/>
    <property type="molecule type" value="Genomic_DNA"/>
</dbReference>
<evidence type="ECO:0000256" key="3">
    <source>
        <dbReference type="ARBA" id="ARBA00022989"/>
    </source>
</evidence>
<comment type="caution">
    <text evidence="6">The sequence shown here is derived from an EMBL/GenBank/DDBJ whole genome shotgun (WGS) entry which is preliminary data.</text>
</comment>
<gene>
    <name evidence="6" type="ORF">B0A55_01313</name>
</gene>
<evidence type="ECO:0000313" key="6">
    <source>
        <dbReference type="EMBL" id="TKA82927.1"/>
    </source>
</evidence>
<keyword evidence="2 5" id="KW-0812">Transmembrane</keyword>
<reference evidence="6 7" key="1">
    <citation type="submission" date="2017-03" db="EMBL/GenBank/DDBJ databases">
        <title>Genomes of endolithic fungi from Antarctica.</title>
        <authorList>
            <person name="Coleine C."/>
            <person name="Masonjones S."/>
            <person name="Stajich J.E."/>
        </authorList>
    </citation>
    <scope>NUCLEOTIDE SEQUENCE [LARGE SCALE GENOMIC DNA]</scope>
    <source>
        <strain evidence="6 7">CCFEE 5184</strain>
    </source>
</reference>
<dbReference type="InterPro" id="IPR007568">
    <property type="entry name" value="RTA1"/>
</dbReference>
<evidence type="ECO:0000256" key="1">
    <source>
        <dbReference type="ARBA" id="ARBA00004141"/>
    </source>
</evidence>
<keyword evidence="4 5" id="KW-0472">Membrane</keyword>
<dbReference type="Pfam" id="PF04479">
    <property type="entry name" value="RTA1"/>
    <property type="match status" value="1"/>
</dbReference>
<accession>A0A4U0Y0R5</accession>
<dbReference type="OrthoDB" id="4521223at2759"/>
<dbReference type="Proteomes" id="UP000309340">
    <property type="component" value="Unassembled WGS sequence"/>
</dbReference>
<dbReference type="AlphaFoldDB" id="A0A4U0Y0R5"/>
<keyword evidence="3 5" id="KW-1133">Transmembrane helix</keyword>
<dbReference type="PANTHER" id="PTHR31465">
    <property type="entry name" value="PROTEIN RTA1-RELATED"/>
    <property type="match status" value="1"/>
</dbReference>
<feature type="transmembrane region" description="Helical" evidence="5">
    <location>
        <begin position="221"/>
        <end position="242"/>
    </location>
</feature>
<evidence type="ECO:0000256" key="2">
    <source>
        <dbReference type="ARBA" id="ARBA00022692"/>
    </source>
</evidence>
<evidence type="ECO:0000256" key="5">
    <source>
        <dbReference type="SAM" id="Phobius"/>
    </source>
</evidence>
<keyword evidence="7" id="KW-1185">Reference proteome</keyword>
<protein>
    <recommendedName>
        <fullName evidence="8">Sphingoid long-chain base transporter RSB1</fullName>
    </recommendedName>
</protein>
<feature type="transmembrane region" description="Helical" evidence="5">
    <location>
        <begin position="258"/>
        <end position="278"/>
    </location>
</feature>
<feature type="transmembrane region" description="Helical" evidence="5">
    <location>
        <begin position="138"/>
        <end position="158"/>
    </location>
</feature>
<evidence type="ECO:0000256" key="4">
    <source>
        <dbReference type="ARBA" id="ARBA00023136"/>
    </source>
</evidence>
<organism evidence="6 7">
    <name type="scientific">Friedmanniomyces simplex</name>
    <dbReference type="NCBI Taxonomy" id="329884"/>
    <lineage>
        <taxon>Eukaryota</taxon>
        <taxon>Fungi</taxon>
        <taxon>Dikarya</taxon>
        <taxon>Ascomycota</taxon>
        <taxon>Pezizomycotina</taxon>
        <taxon>Dothideomycetes</taxon>
        <taxon>Dothideomycetidae</taxon>
        <taxon>Mycosphaerellales</taxon>
        <taxon>Teratosphaeriaceae</taxon>
        <taxon>Friedmanniomyces</taxon>
    </lineage>
</organism>